<dbReference type="Gene3D" id="1.10.10.10">
    <property type="entry name" value="Winged helix-like DNA-binding domain superfamily/Winged helix DNA-binding domain"/>
    <property type="match status" value="1"/>
</dbReference>
<dbReference type="InterPro" id="IPR012318">
    <property type="entry name" value="HTH_CRP"/>
</dbReference>
<evidence type="ECO:0000313" key="5">
    <source>
        <dbReference type="EMBL" id="BAB49322.1"/>
    </source>
</evidence>
<dbReference type="InterPro" id="IPR018490">
    <property type="entry name" value="cNMP-bd_dom_sf"/>
</dbReference>
<evidence type="ECO:0000256" key="3">
    <source>
        <dbReference type="ARBA" id="ARBA00023163"/>
    </source>
</evidence>
<dbReference type="Gene3D" id="2.60.120.10">
    <property type="entry name" value="Jelly Rolls"/>
    <property type="match status" value="1"/>
</dbReference>
<dbReference type="GO" id="GO:0003677">
    <property type="term" value="F:DNA binding"/>
    <property type="evidence" value="ECO:0007669"/>
    <property type="project" value="UniProtKB-KW"/>
</dbReference>
<evidence type="ECO:0000256" key="2">
    <source>
        <dbReference type="ARBA" id="ARBA00023125"/>
    </source>
</evidence>
<proteinExistence type="predicted"/>
<dbReference type="eggNOG" id="COG0664">
    <property type="taxonomic scope" value="Bacteria"/>
</dbReference>
<dbReference type="EMBL" id="BA000012">
    <property type="protein sequence ID" value="BAB49322.1"/>
    <property type="molecule type" value="Genomic_DNA"/>
</dbReference>
<evidence type="ECO:0000256" key="1">
    <source>
        <dbReference type="ARBA" id="ARBA00023015"/>
    </source>
</evidence>
<evidence type="ECO:0000259" key="4">
    <source>
        <dbReference type="Pfam" id="PF13545"/>
    </source>
</evidence>
<protein>
    <submittedName>
        <fullName evidence="5">Mlr2110 protein</fullName>
    </submittedName>
</protein>
<dbReference type="PATRIC" id="fig|266835.9.peg.1696"/>
<dbReference type="InterPro" id="IPR036388">
    <property type="entry name" value="WH-like_DNA-bd_sf"/>
</dbReference>
<keyword evidence="2" id="KW-0238">DNA-binding</keyword>
<feature type="domain" description="HTH crp-type" evidence="4">
    <location>
        <begin position="154"/>
        <end position="220"/>
    </location>
</feature>
<dbReference type="Proteomes" id="UP000000552">
    <property type="component" value="Chromosome"/>
</dbReference>
<dbReference type="GO" id="GO:0006355">
    <property type="term" value="P:regulation of DNA-templated transcription"/>
    <property type="evidence" value="ECO:0007669"/>
    <property type="project" value="InterPro"/>
</dbReference>
<keyword evidence="1" id="KW-0805">Transcription regulation</keyword>
<keyword evidence="3" id="KW-0804">Transcription</keyword>
<name>Q98J44_RHILO</name>
<accession>Q98J44</accession>
<evidence type="ECO:0000313" key="6">
    <source>
        <dbReference type="Proteomes" id="UP000000552"/>
    </source>
</evidence>
<dbReference type="KEGG" id="mlo:mlr2110"/>
<dbReference type="Pfam" id="PF13545">
    <property type="entry name" value="HTH_Crp_2"/>
    <property type="match status" value="1"/>
</dbReference>
<dbReference type="InterPro" id="IPR014710">
    <property type="entry name" value="RmlC-like_jellyroll"/>
</dbReference>
<organism evidence="5 6">
    <name type="scientific">Mesorhizobium japonicum (strain LMG 29417 / CECT 9101 / MAFF 303099)</name>
    <name type="common">Mesorhizobium loti (strain MAFF 303099)</name>
    <dbReference type="NCBI Taxonomy" id="266835"/>
    <lineage>
        <taxon>Bacteria</taxon>
        <taxon>Pseudomonadati</taxon>
        <taxon>Pseudomonadota</taxon>
        <taxon>Alphaproteobacteria</taxon>
        <taxon>Hyphomicrobiales</taxon>
        <taxon>Phyllobacteriaceae</taxon>
        <taxon>Mesorhizobium</taxon>
    </lineage>
</organism>
<dbReference type="InterPro" id="IPR036390">
    <property type="entry name" value="WH_DNA-bd_sf"/>
</dbReference>
<dbReference type="AlphaFoldDB" id="Q98J44"/>
<dbReference type="SUPFAM" id="SSF46785">
    <property type="entry name" value="Winged helix' DNA-binding domain"/>
    <property type="match status" value="1"/>
</dbReference>
<dbReference type="SUPFAM" id="SSF51206">
    <property type="entry name" value="cAMP-binding domain-like"/>
    <property type="match status" value="1"/>
</dbReference>
<reference evidence="5 6" key="1">
    <citation type="journal article" date="2000" name="DNA Res.">
        <title>Complete genome structure of the nitrogen-fixing symbiotic bacterium Mesorhizobium loti.</title>
        <authorList>
            <person name="Kaneko T."/>
            <person name="Nakamura Y."/>
            <person name="Sato S."/>
            <person name="Asamizu E."/>
            <person name="Kato T."/>
            <person name="Sasamoto S."/>
            <person name="Watanabe A."/>
            <person name="Idesawa K."/>
            <person name="Ishikawa A."/>
            <person name="Kawashima K."/>
            <person name="Kimura T."/>
            <person name="Kishida Y."/>
            <person name="Kiyokawa C."/>
            <person name="Kohara M."/>
            <person name="Matsumoto M."/>
            <person name="Matsuno A."/>
            <person name="Mochizuki Y."/>
            <person name="Nakayama S."/>
            <person name="Nakazaki N."/>
            <person name="Shimpo S."/>
            <person name="Sugimoto M."/>
            <person name="Takeuchi C."/>
            <person name="Yamada M."/>
            <person name="Tabata S."/>
        </authorList>
    </citation>
    <scope>NUCLEOTIDE SEQUENCE [LARGE SCALE GENOMIC DNA]</scope>
    <source>
        <strain evidence="6">LMG 29417 / CECT 9101 / MAFF 303099</strain>
    </source>
</reference>
<sequence length="243" mass="26470">MSDPTWDGSPQYRNELLRFMPADDLALLAPHMQRCALPVRMMLVTPNIPIEAVYFIEQGIGSVVASTASGHDAEIGFIGFEGMTGSALVMGDDRAAHACFVQLEGEAIRIDAAPFNAALAASPTLRLFLLHFVNTLHTQTGCTALVNARLKLEERLARWLLMCDDRVPGESLAMTHEFLSIMLGVRRPGVTVALQLLEGRALIRSRRGEIVIRDRAGLLELANGGYGQAEAEYARLIGEIMPG</sequence>
<gene>
    <name evidence="5" type="ordered locus">mlr2110</name>
</gene>
<dbReference type="HOGENOM" id="CLU_077340_0_0_5"/>